<feature type="compositionally biased region" description="Polar residues" evidence="1">
    <location>
        <begin position="134"/>
        <end position="154"/>
    </location>
</feature>
<sequence length="174" mass="19181">MADSAVSSLAHTHEMRSTKPQSTLLNTLALYRWFLRLTRVLQFLSAIISFGLFSSKIYKIYRLINRVKTYRGISGSDSAVESILAMIITLLLRGGGPKWLRWFWVLLDLAFVGAFIAVSVLTRPAGGPEGPSRCYTNRRSTTSPSAVATGKKTNGNDSKCSLPWGTFVLAIFST</sequence>
<dbReference type="AlphaFoldDB" id="A0A6A6Y633"/>
<feature type="transmembrane region" description="Helical" evidence="2">
    <location>
        <begin position="79"/>
        <end position="96"/>
    </location>
</feature>
<keyword evidence="4" id="KW-1185">Reference proteome</keyword>
<reference evidence="5" key="2">
    <citation type="submission" date="2020-04" db="EMBL/GenBank/DDBJ databases">
        <authorList>
            <consortium name="NCBI Genome Project"/>
        </authorList>
    </citation>
    <scope>NUCLEOTIDE SEQUENCE</scope>
    <source>
        <strain evidence="5">CBS 304.34</strain>
    </source>
</reference>
<accession>A0A6A6Y633</accession>
<name>A0A6A6Y633_9PEZI</name>
<dbReference type="OrthoDB" id="5342507at2759"/>
<keyword evidence="2" id="KW-0472">Membrane</keyword>
<feature type="transmembrane region" description="Helical" evidence="2">
    <location>
        <begin position="40"/>
        <end position="58"/>
    </location>
</feature>
<evidence type="ECO:0000313" key="3">
    <source>
        <dbReference type="EMBL" id="KAF2803257.1"/>
    </source>
</evidence>
<evidence type="ECO:0000313" key="4">
    <source>
        <dbReference type="Proteomes" id="UP000504636"/>
    </source>
</evidence>
<feature type="region of interest" description="Disordered" evidence="1">
    <location>
        <begin position="125"/>
        <end position="154"/>
    </location>
</feature>
<keyword evidence="2" id="KW-0812">Transmembrane</keyword>
<gene>
    <name evidence="3 5" type="ORF">BDZ99DRAFT_576174</name>
</gene>
<evidence type="ECO:0000313" key="5">
    <source>
        <dbReference type="RefSeq" id="XP_033570221.1"/>
    </source>
</evidence>
<dbReference type="GeneID" id="54469441"/>
<dbReference type="Proteomes" id="UP000504636">
    <property type="component" value="Unplaced"/>
</dbReference>
<protein>
    <submittedName>
        <fullName evidence="3 5">Uncharacterized protein</fullName>
    </submittedName>
</protein>
<evidence type="ECO:0000256" key="2">
    <source>
        <dbReference type="SAM" id="Phobius"/>
    </source>
</evidence>
<evidence type="ECO:0000256" key="1">
    <source>
        <dbReference type="SAM" id="MobiDB-lite"/>
    </source>
</evidence>
<reference evidence="3 5" key="1">
    <citation type="journal article" date="2020" name="Stud. Mycol.">
        <title>101 Dothideomycetes genomes: a test case for predicting lifestyles and emergence of pathogens.</title>
        <authorList>
            <person name="Haridas S."/>
            <person name="Albert R."/>
            <person name="Binder M."/>
            <person name="Bloem J."/>
            <person name="Labutti K."/>
            <person name="Salamov A."/>
            <person name="Andreopoulos B."/>
            <person name="Baker S."/>
            <person name="Barry K."/>
            <person name="Bills G."/>
            <person name="Bluhm B."/>
            <person name="Cannon C."/>
            <person name="Castanera R."/>
            <person name="Culley D."/>
            <person name="Daum C."/>
            <person name="Ezra D."/>
            <person name="Gonzalez J."/>
            <person name="Henrissat B."/>
            <person name="Kuo A."/>
            <person name="Liang C."/>
            <person name="Lipzen A."/>
            <person name="Lutzoni F."/>
            <person name="Magnuson J."/>
            <person name="Mondo S."/>
            <person name="Nolan M."/>
            <person name="Ohm R."/>
            <person name="Pangilinan J."/>
            <person name="Park H.-J."/>
            <person name="Ramirez L."/>
            <person name="Alfaro M."/>
            <person name="Sun H."/>
            <person name="Tritt A."/>
            <person name="Yoshinaga Y."/>
            <person name="Zwiers L.-H."/>
            <person name="Turgeon B."/>
            <person name="Goodwin S."/>
            <person name="Spatafora J."/>
            <person name="Crous P."/>
            <person name="Grigoriev I."/>
        </authorList>
    </citation>
    <scope>NUCLEOTIDE SEQUENCE</scope>
    <source>
        <strain evidence="3 5">CBS 304.34</strain>
    </source>
</reference>
<organism evidence="3">
    <name type="scientific">Mytilinidion resinicola</name>
    <dbReference type="NCBI Taxonomy" id="574789"/>
    <lineage>
        <taxon>Eukaryota</taxon>
        <taxon>Fungi</taxon>
        <taxon>Dikarya</taxon>
        <taxon>Ascomycota</taxon>
        <taxon>Pezizomycotina</taxon>
        <taxon>Dothideomycetes</taxon>
        <taxon>Pleosporomycetidae</taxon>
        <taxon>Mytilinidiales</taxon>
        <taxon>Mytilinidiaceae</taxon>
        <taxon>Mytilinidion</taxon>
    </lineage>
</organism>
<feature type="transmembrane region" description="Helical" evidence="2">
    <location>
        <begin position="102"/>
        <end position="122"/>
    </location>
</feature>
<dbReference type="EMBL" id="MU003718">
    <property type="protein sequence ID" value="KAF2803257.1"/>
    <property type="molecule type" value="Genomic_DNA"/>
</dbReference>
<proteinExistence type="predicted"/>
<keyword evidence="2" id="KW-1133">Transmembrane helix</keyword>
<reference evidence="5" key="3">
    <citation type="submission" date="2025-04" db="UniProtKB">
        <authorList>
            <consortium name="RefSeq"/>
        </authorList>
    </citation>
    <scope>IDENTIFICATION</scope>
    <source>
        <strain evidence="5">CBS 304.34</strain>
    </source>
</reference>
<dbReference type="RefSeq" id="XP_033570221.1">
    <property type="nucleotide sequence ID" value="XM_033728548.1"/>
</dbReference>